<name>A0A1T4T0I5_9GAMM</name>
<dbReference type="SUPFAM" id="SSF103473">
    <property type="entry name" value="MFS general substrate transporter"/>
    <property type="match status" value="1"/>
</dbReference>
<evidence type="ECO:0000256" key="1">
    <source>
        <dbReference type="ARBA" id="ARBA00004651"/>
    </source>
</evidence>
<dbReference type="InterPro" id="IPR036259">
    <property type="entry name" value="MFS_trans_sf"/>
</dbReference>
<dbReference type="CDD" id="cd17320">
    <property type="entry name" value="MFS_MdfA_MDR_like"/>
    <property type="match status" value="1"/>
</dbReference>
<dbReference type="Pfam" id="PF07690">
    <property type="entry name" value="MFS_1"/>
    <property type="match status" value="1"/>
</dbReference>
<dbReference type="InterPro" id="IPR011701">
    <property type="entry name" value="MFS"/>
</dbReference>
<dbReference type="PANTHER" id="PTHR23502:SF132">
    <property type="entry name" value="POLYAMINE TRANSPORTER 2-RELATED"/>
    <property type="match status" value="1"/>
</dbReference>
<dbReference type="Gene3D" id="1.20.1720.10">
    <property type="entry name" value="Multidrug resistance protein D"/>
    <property type="match status" value="1"/>
</dbReference>
<evidence type="ECO:0000313" key="11">
    <source>
        <dbReference type="Proteomes" id="UP000191116"/>
    </source>
</evidence>
<feature type="transmembrane region" description="Helical" evidence="8">
    <location>
        <begin position="216"/>
        <end position="241"/>
    </location>
</feature>
<feature type="transmembrane region" description="Helical" evidence="8">
    <location>
        <begin position="48"/>
        <end position="67"/>
    </location>
</feature>
<dbReference type="PROSITE" id="PS50850">
    <property type="entry name" value="MFS"/>
    <property type="match status" value="1"/>
</dbReference>
<keyword evidence="5 8" id="KW-0812">Transmembrane</keyword>
<keyword evidence="7 8" id="KW-0472">Membrane</keyword>
<dbReference type="NCBIfam" id="NF008314">
    <property type="entry name" value="PRK11102.1"/>
    <property type="match status" value="1"/>
</dbReference>
<keyword evidence="6 8" id="KW-1133">Transmembrane helix</keyword>
<sequence length="396" mass="42715">MTQQATSKLSLQLILILGAIAALTPFAIDMYLPAMPNIAKDFLVSPSAVQVTLTAYTAGFAFGQLIHGPLADSYGRRPMLIAGTISFLVLTVLGALSTNITDLTIVRVAQGFAGAAAAVIIGALVRDMFEREEFSRTMSFVTLVMTIAPLIAPVLGGHLSVWFGWRAVFWALAIFAVIVLISILFKIKETLPKEKRIPFHLSSIIKNYKRLLSNPVAFGLICCSGFSFAGMFTFLTAGSFVYIDIYGISVENFGYYFCLNILCMILFTSINGRFVKRKGTHWMLRFGLVIQLVAGILLLIGQWLDLGLWGVVIPVALFIGTLSTIGSNTMACLLSSYPQMAGTASSLGGTFRFGIGSIVGGLVALMPDSNAWPMALTMASCAILSGGFYWFLARTA</sequence>
<keyword evidence="8" id="KW-0997">Cell inner membrane</keyword>
<dbReference type="Proteomes" id="UP000191116">
    <property type="component" value="Unassembled WGS sequence"/>
</dbReference>
<dbReference type="RefSeq" id="WP_080174706.1">
    <property type="nucleotide sequence ID" value="NZ_AP024854.1"/>
</dbReference>
<feature type="transmembrane region" description="Helical" evidence="8">
    <location>
        <begin position="282"/>
        <end position="300"/>
    </location>
</feature>
<dbReference type="InterPro" id="IPR004812">
    <property type="entry name" value="Efflux_drug-R_Bcr/CmlA"/>
</dbReference>
<dbReference type="EMBL" id="FUWP01000008">
    <property type="protein sequence ID" value="SKA34010.1"/>
    <property type="molecule type" value="Genomic_DNA"/>
</dbReference>
<dbReference type="GO" id="GO:0042910">
    <property type="term" value="F:xenobiotic transmembrane transporter activity"/>
    <property type="evidence" value="ECO:0007669"/>
    <property type="project" value="InterPro"/>
</dbReference>
<dbReference type="GO" id="GO:0005886">
    <property type="term" value="C:plasma membrane"/>
    <property type="evidence" value="ECO:0007669"/>
    <property type="project" value="UniProtKB-SubCell"/>
</dbReference>
<evidence type="ECO:0000256" key="4">
    <source>
        <dbReference type="ARBA" id="ARBA00022475"/>
    </source>
</evidence>
<evidence type="ECO:0000256" key="8">
    <source>
        <dbReference type="RuleBase" id="RU365088"/>
    </source>
</evidence>
<evidence type="ECO:0000313" key="10">
    <source>
        <dbReference type="EMBL" id="SKA34010.1"/>
    </source>
</evidence>
<comment type="similarity">
    <text evidence="2 8">Belongs to the major facilitator superfamily. Bcr/CmlA family.</text>
</comment>
<feature type="transmembrane region" description="Helical" evidence="8">
    <location>
        <begin position="137"/>
        <end position="155"/>
    </location>
</feature>
<evidence type="ECO:0000256" key="6">
    <source>
        <dbReference type="ARBA" id="ARBA00022989"/>
    </source>
</evidence>
<proteinExistence type="inferred from homology"/>
<dbReference type="GO" id="GO:0015385">
    <property type="term" value="F:sodium:proton antiporter activity"/>
    <property type="evidence" value="ECO:0007669"/>
    <property type="project" value="TreeGrafter"/>
</dbReference>
<feature type="transmembrane region" description="Helical" evidence="8">
    <location>
        <begin position="167"/>
        <end position="187"/>
    </location>
</feature>
<comment type="subcellular location">
    <subcellularLocation>
        <location evidence="8">Cell inner membrane</location>
        <topology evidence="8">Multi-pass membrane protein</topology>
    </subcellularLocation>
    <subcellularLocation>
        <location evidence="1">Cell membrane</location>
        <topology evidence="1">Multi-pass membrane protein</topology>
    </subcellularLocation>
</comment>
<dbReference type="GO" id="GO:1990961">
    <property type="term" value="P:xenobiotic detoxification by transmembrane export across the plasma membrane"/>
    <property type="evidence" value="ECO:0007669"/>
    <property type="project" value="InterPro"/>
</dbReference>
<dbReference type="NCBIfam" id="TIGR00710">
    <property type="entry name" value="efflux_Bcr_CflA"/>
    <property type="match status" value="1"/>
</dbReference>
<feature type="transmembrane region" description="Helical" evidence="8">
    <location>
        <begin position="346"/>
        <end position="365"/>
    </location>
</feature>
<feature type="transmembrane region" description="Helical" evidence="8">
    <location>
        <begin position="9"/>
        <end position="28"/>
    </location>
</feature>
<dbReference type="AlphaFoldDB" id="A0A1T4T0I5"/>
<evidence type="ECO:0000259" key="9">
    <source>
        <dbReference type="PROSITE" id="PS50850"/>
    </source>
</evidence>
<evidence type="ECO:0000256" key="5">
    <source>
        <dbReference type="ARBA" id="ARBA00022692"/>
    </source>
</evidence>
<organism evidence="10 11">
    <name type="scientific">Photobacterium toruni</name>
    <dbReference type="NCBI Taxonomy" id="1935446"/>
    <lineage>
        <taxon>Bacteria</taxon>
        <taxon>Pseudomonadati</taxon>
        <taxon>Pseudomonadota</taxon>
        <taxon>Gammaproteobacteria</taxon>
        <taxon>Vibrionales</taxon>
        <taxon>Vibrionaceae</taxon>
        <taxon>Photobacterium</taxon>
    </lineage>
</organism>
<feature type="domain" description="Major facilitator superfamily (MFS) profile" evidence="9">
    <location>
        <begin position="13"/>
        <end position="396"/>
    </location>
</feature>
<feature type="transmembrane region" description="Helical" evidence="8">
    <location>
        <begin position="104"/>
        <end position="125"/>
    </location>
</feature>
<evidence type="ECO:0000256" key="3">
    <source>
        <dbReference type="ARBA" id="ARBA00022448"/>
    </source>
</evidence>
<accession>A0A1T4T0I5</accession>
<feature type="transmembrane region" description="Helical" evidence="8">
    <location>
        <begin position="253"/>
        <end position="270"/>
    </location>
</feature>
<protein>
    <recommendedName>
        <fullName evidence="8">Bcr/CflA family efflux transporter</fullName>
    </recommendedName>
</protein>
<feature type="transmembrane region" description="Helical" evidence="8">
    <location>
        <begin position="371"/>
        <end position="392"/>
    </location>
</feature>
<feature type="transmembrane region" description="Helical" evidence="8">
    <location>
        <begin position="306"/>
        <end position="334"/>
    </location>
</feature>
<keyword evidence="3 8" id="KW-0813">Transport</keyword>
<dbReference type="FunFam" id="1.20.1720.10:FF:000005">
    <property type="entry name" value="Bcr/CflA family efflux transporter"/>
    <property type="match status" value="1"/>
</dbReference>
<evidence type="ECO:0000256" key="7">
    <source>
        <dbReference type="ARBA" id="ARBA00023136"/>
    </source>
</evidence>
<reference evidence="10 11" key="1">
    <citation type="submission" date="2017-02" db="EMBL/GenBank/DDBJ databases">
        <authorList>
            <person name="Peterson S.W."/>
        </authorList>
    </citation>
    <scope>NUCLEOTIDE SEQUENCE [LARGE SCALE GENOMIC DNA]</scope>
    <source>
        <strain evidence="10 11">CECT 9189</strain>
    </source>
</reference>
<evidence type="ECO:0000256" key="2">
    <source>
        <dbReference type="ARBA" id="ARBA00006236"/>
    </source>
</evidence>
<dbReference type="PANTHER" id="PTHR23502">
    <property type="entry name" value="MAJOR FACILITATOR SUPERFAMILY"/>
    <property type="match status" value="1"/>
</dbReference>
<gene>
    <name evidence="10" type="primary">bcr_1</name>
    <name evidence="10" type="ORF">CZ814_01879</name>
</gene>
<feature type="transmembrane region" description="Helical" evidence="8">
    <location>
        <begin position="79"/>
        <end position="98"/>
    </location>
</feature>
<dbReference type="InterPro" id="IPR020846">
    <property type="entry name" value="MFS_dom"/>
</dbReference>
<keyword evidence="4" id="KW-1003">Cell membrane</keyword>
<dbReference type="OrthoDB" id="9814303at2"/>